<sequence>MPPPKGSSSRSKSDGDQIDGRSLRLKISQLRGLNLPSADSKYYAELVVDVNDLERETVDALETKGDLLARITSQTMECYYFIVAYWKPTGILNRAGQNLLKPTANTVIEFEANLRSLKDEFYGIIATSTHVTVAHILNQIMEIHQEHNLDDISYARGVRFDDSRLCLPGTRMDILRDIADWVHVENEERVLWLTGGLGTGKSSIAHTIAYRFHFLQRLGSSFFFVRGQADHDPDMLFSTIARDLADMNAGFREKLWDAIRLDRSLRTTTNVFVQFENFLVKPSAYLTLTGPIVVVIDALDECGDVKSRRALLEVLSTRVKDLPLNIRIIVTSRAEADIEASLSRSHYVHVKRMDDIPASSTEHDIRTYLTQRLARFPVDFNLLTDKCEGNFQWAFVASEYITEDQPGFTWEERYQTVIGSNNLGNAGPLDFLYEQVLEQLFSPMSNPIVLARFRLVMAILLSALVPLSAQSINVILSHLPAQFSLHPDLPKPFDSYTIVKFMGSLLSGVTDKCTPIRARHASFKEFLTGTSTSPTHRFIVDLTTLHDTFSLACLRIMERELRFNICSLESSYLLNKHIPDLPARTERAIPHHLSYACLFWAEHLQRSSSDEITYDEVLKFLHHRLLFWLEIISLSGAVSRLPEAVANILSWSNSASRDENPVGDFANDLQRYLSAYGVVITHSVPHIYLSVPFIPSHSAISQHYLPMVRRSLQVVSCRTVEWPLVESILRGHTELVLAVSVSPNSSRVASCSADGTVRYWDAATGNLVGEPLRGHGDEPVNDVAFSPCGKLIASAGGDGTVRFWDTSTCREVGEPLMGHTGPVLSVVFHQDGKTIATGSYDETIRLWDEKTRLPILPPLRGHTMAVTTLAFSPDGSYLVSGSYDATVRFWKTSTGETMREPLLAHSLPITCVRLSSDSNHMATTSYEDKLRLWDTATWACVGEPMRGYDDFAMAAAFSPDGKQVATNAYHEAFVVFDTTTSLQIGQPLRGHEGCVLSIAFSPDNSRIVTCSDDTTVRLWQPVKTGSSGNITDVAGHTGSVNCLAFSADGSRIVSGSFDETVRIWDTATGTQFGPPLRGHTKPIMSVAYSPDDTHVASASYDNSIRLWRLGTASATLDKVIRGHDGGVNCVCFSTSSTRLISGSDDLTVRIWDAQTGKPVMRPLRGHTKSISSVAVSPDGVLIASASHDFTIRFWDAETGASAGESLSGESACTWLSFSADGGRLAAGYQDGGVRIWDVRARTMVGVPLHPHTRGICSVALSPDGGRVASSAWDQTVRITALDESESDIQLDGHRASVFALAFAPDGRTLGTASYDHTIRLWNTDVCADDTPPPIMLSSNAAHALADADDLFPDTVKLNANDRRDCIRLQVDGWVVGPRNALLFWIPPEHRARMWTPRTQRVLGYETTQIDLSAFAHGLKWHQCFSGAS</sequence>
<dbReference type="EMBL" id="MU273676">
    <property type="protein sequence ID" value="KAI0029434.1"/>
    <property type="molecule type" value="Genomic_DNA"/>
</dbReference>
<protein>
    <submittedName>
        <fullName evidence="1">WD40-repeat-containing domain protein</fullName>
    </submittedName>
</protein>
<keyword evidence="2" id="KW-1185">Reference proteome</keyword>
<accession>A0ACB8QCB7</accession>
<reference evidence="1" key="1">
    <citation type="submission" date="2021-02" db="EMBL/GenBank/DDBJ databases">
        <authorList>
            <consortium name="DOE Joint Genome Institute"/>
            <person name="Ahrendt S."/>
            <person name="Looney B.P."/>
            <person name="Miyauchi S."/>
            <person name="Morin E."/>
            <person name="Drula E."/>
            <person name="Courty P.E."/>
            <person name="Chicoki N."/>
            <person name="Fauchery L."/>
            <person name="Kohler A."/>
            <person name="Kuo A."/>
            <person name="Labutti K."/>
            <person name="Pangilinan J."/>
            <person name="Lipzen A."/>
            <person name="Riley R."/>
            <person name="Andreopoulos W."/>
            <person name="He G."/>
            <person name="Johnson J."/>
            <person name="Barry K.W."/>
            <person name="Grigoriev I.V."/>
            <person name="Nagy L."/>
            <person name="Hibbett D."/>
            <person name="Henrissat B."/>
            <person name="Matheny P.B."/>
            <person name="Labbe J."/>
            <person name="Martin F."/>
        </authorList>
    </citation>
    <scope>NUCLEOTIDE SEQUENCE</scope>
    <source>
        <strain evidence="1">EC-137</strain>
    </source>
</reference>
<gene>
    <name evidence="1" type="ORF">K488DRAFT_88727</name>
</gene>
<evidence type="ECO:0000313" key="2">
    <source>
        <dbReference type="Proteomes" id="UP000814128"/>
    </source>
</evidence>
<dbReference type="Proteomes" id="UP000814128">
    <property type="component" value="Unassembled WGS sequence"/>
</dbReference>
<reference evidence="1" key="2">
    <citation type="journal article" date="2022" name="New Phytol.">
        <title>Evolutionary transition to the ectomycorrhizal habit in the genomes of a hyperdiverse lineage of mushroom-forming fungi.</title>
        <authorList>
            <person name="Looney B."/>
            <person name="Miyauchi S."/>
            <person name="Morin E."/>
            <person name="Drula E."/>
            <person name="Courty P.E."/>
            <person name="Kohler A."/>
            <person name="Kuo A."/>
            <person name="LaButti K."/>
            <person name="Pangilinan J."/>
            <person name="Lipzen A."/>
            <person name="Riley R."/>
            <person name="Andreopoulos W."/>
            <person name="He G."/>
            <person name="Johnson J."/>
            <person name="Nolan M."/>
            <person name="Tritt A."/>
            <person name="Barry K.W."/>
            <person name="Grigoriev I.V."/>
            <person name="Nagy L.G."/>
            <person name="Hibbett D."/>
            <person name="Henrissat B."/>
            <person name="Matheny P.B."/>
            <person name="Labbe J."/>
            <person name="Martin F.M."/>
        </authorList>
    </citation>
    <scope>NUCLEOTIDE SEQUENCE</scope>
    <source>
        <strain evidence="1">EC-137</strain>
    </source>
</reference>
<evidence type="ECO:0000313" key="1">
    <source>
        <dbReference type="EMBL" id="KAI0029434.1"/>
    </source>
</evidence>
<organism evidence="1 2">
    <name type="scientific">Vararia minispora EC-137</name>
    <dbReference type="NCBI Taxonomy" id="1314806"/>
    <lineage>
        <taxon>Eukaryota</taxon>
        <taxon>Fungi</taxon>
        <taxon>Dikarya</taxon>
        <taxon>Basidiomycota</taxon>
        <taxon>Agaricomycotina</taxon>
        <taxon>Agaricomycetes</taxon>
        <taxon>Russulales</taxon>
        <taxon>Lachnocladiaceae</taxon>
        <taxon>Vararia</taxon>
    </lineage>
</organism>
<comment type="caution">
    <text evidence="1">The sequence shown here is derived from an EMBL/GenBank/DDBJ whole genome shotgun (WGS) entry which is preliminary data.</text>
</comment>
<name>A0ACB8QCB7_9AGAM</name>
<proteinExistence type="predicted"/>